<dbReference type="AlphaFoldDB" id="A0A8X6QCW5"/>
<evidence type="ECO:0000313" key="3">
    <source>
        <dbReference type="Proteomes" id="UP000887013"/>
    </source>
</evidence>
<feature type="region of interest" description="Disordered" evidence="1">
    <location>
        <begin position="1"/>
        <end position="36"/>
    </location>
</feature>
<protein>
    <submittedName>
        <fullName evidence="2">Uncharacterized protein</fullName>
    </submittedName>
</protein>
<name>A0A8X6QCW5_NEPPI</name>
<evidence type="ECO:0000313" key="2">
    <source>
        <dbReference type="EMBL" id="GFU18423.1"/>
    </source>
</evidence>
<proteinExistence type="predicted"/>
<reference evidence="2" key="1">
    <citation type="submission" date="2020-08" db="EMBL/GenBank/DDBJ databases">
        <title>Multicomponent nature underlies the extraordinary mechanical properties of spider dragline silk.</title>
        <authorList>
            <person name="Kono N."/>
            <person name="Nakamura H."/>
            <person name="Mori M."/>
            <person name="Yoshida Y."/>
            <person name="Ohtoshi R."/>
            <person name="Malay A.D."/>
            <person name="Moran D.A.P."/>
            <person name="Tomita M."/>
            <person name="Numata K."/>
            <person name="Arakawa K."/>
        </authorList>
    </citation>
    <scope>NUCLEOTIDE SEQUENCE</scope>
</reference>
<evidence type="ECO:0000256" key="1">
    <source>
        <dbReference type="SAM" id="MobiDB-lite"/>
    </source>
</evidence>
<organism evidence="2 3">
    <name type="scientific">Nephila pilipes</name>
    <name type="common">Giant wood spider</name>
    <name type="synonym">Nephila maculata</name>
    <dbReference type="NCBI Taxonomy" id="299642"/>
    <lineage>
        <taxon>Eukaryota</taxon>
        <taxon>Metazoa</taxon>
        <taxon>Ecdysozoa</taxon>
        <taxon>Arthropoda</taxon>
        <taxon>Chelicerata</taxon>
        <taxon>Arachnida</taxon>
        <taxon>Araneae</taxon>
        <taxon>Araneomorphae</taxon>
        <taxon>Entelegynae</taxon>
        <taxon>Araneoidea</taxon>
        <taxon>Nephilidae</taxon>
        <taxon>Nephila</taxon>
    </lineage>
</organism>
<gene>
    <name evidence="2" type="ORF">NPIL_664851</name>
</gene>
<accession>A0A8X6QCW5</accession>
<dbReference type="Proteomes" id="UP000887013">
    <property type="component" value="Unassembled WGS sequence"/>
</dbReference>
<sequence>MRGDKDRCEDIANTQALPAVPFHPAQPQQQPSLKDAPNLEVKQEKLWRSIQFAENVIPNGQITKITAITHKVFIEHGTSCAYRILKKSQIADAVWYTDNYRDGDHNSLTFRKNMLKDLVSKLGCIRHIL</sequence>
<feature type="compositionally biased region" description="Basic and acidic residues" evidence="1">
    <location>
        <begin position="1"/>
        <end position="10"/>
    </location>
</feature>
<comment type="caution">
    <text evidence="2">The sequence shown here is derived from an EMBL/GenBank/DDBJ whole genome shotgun (WGS) entry which is preliminary data.</text>
</comment>
<dbReference type="EMBL" id="BMAW01080182">
    <property type="protein sequence ID" value="GFU18423.1"/>
    <property type="molecule type" value="Genomic_DNA"/>
</dbReference>
<keyword evidence="3" id="KW-1185">Reference proteome</keyword>